<dbReference type="FunFam" id="3.10.450.50:FF:000005">
    <property type="entry name" value="Nuclear transport factor 2"/>
    <property type="match status" value="1"/>
</dbReference>
<dbReference type="PROSITE" id="PS50177">
    <property type="entry name" value="NTF2_DOMAIN"/>
    <property type="match status" value="1"/>
</dbReference>
<feature type="domain" description="NTF2" evidence="5">
    <location>
        <begin position="7"/>
        <end position="120"/>
    </location>
</feature>
<dbReference type="InterPro" id="IPR002075">
    <property type="entry name" value="NTF2_dom"/>
</dbReference>
<keyword evidence="4" id="KW-0653">Protein transport</keyword>
<dbReference type="GO" id="GO:0005635">
    <property type="term" value="C:nuclear envelope"/>
    <property type="evidence" value="ECO:0007669"/>
    <property type="project" value="UniProtKB-ARBA"/>
</dbReference>
<dbReference type="InterPro" id="IPR032710">
    <property type="entry name" value="NTF2-like_dom_sf"/>
</dbReference>
<dbReference type="SUPFAM" id="SSF54427">
    <property type="entry name" value="NTF2-like"/>
    <property type="match status" value="1"/>
</dbReference>
<evidence type="ECO:0000256" key="4">
    <source>
        <dbReference type="RuleBase" id="RU369002"/>
    </source>
</evidence>
<comment type="function">
    <text evidence="3">Facilitates protein transport into the nucleus. Could be part of a multicomponent system of cytosolic factors that assemble at the pore complex during nuclear import.</text>
</comment>
<dbReference type="InterPro" id="IPR018222">
    <property type="entry name" value="Nuclear_transport_factor_2_euk"/>
</dbReference>
<gene>
    <name evidence="6" type="ORF">B0T18DRAFT_415912</name>
</gene>
<dbReference type="CDD" id="cd00780">
    <property type="entry name" value="NTF2"/>
    <property type="match status" value="1"/>
</dbReference>
<keyword evidence="1 4" id="KW-0963">Cytoplasm</keyword>
<evidence type="ECO:0000313" key="7">
    <source>
        <dbReference type="Proteomes" id="UP001172155"/>
    </source>
</evidence>
<organism evidence="6 7">
    <name type="scientific">Schizothecium vesticola</name>
    <dbReference type="NCBI Taxonomy" id="314040"/>
    <lineage>
        <taxon>Eukaryota</taxon>
        <taxon>Fungi</taxon>
        <taxon>Dikarya</taxon>
        <taxon>Ascomycota</taxon>
        <taxon>Pezizomycotina</taxon>
        <taxon>Sordariomycetes</taxon>
        <taxon>Sordariomycetidae</taxon>
        <taxon>Sordariales</taxon>
        <taxon>Schizotheciaceae</taxon>
        <taxon>Schizothecium</taxon>
    </lineage>
</organism>
<dbReference type="GO" id="GO:0051028">
    <property type="term" value="P:mRNA transport"/>
    <property type="evidence" value="ECO:0007669"/>
    <property type="project" value="UniProtKB-UniRule"/>
</dbReference>
<comment type="caution">
    <text evidence="6">The sequence shown here is derived from an EMBL/GenBank/DDBJ whole genome shotgun (WGS) entry which is preliminary data.</text>
</comment>
<dbReference type="PANTHER" id="PTHR12612">
    <property type="entry name" value="NUCLEAR TRANSPORT FACTOR 2"/>
    <property type="match status" value="1"/>
</dbReference>
<dbReference type="InterPro" id="IPR045875">
    <property type="entry name" value="NTF2"/>
</dbReference>
<accession>A0AA40K2V0</accession>
<evidence type="ECO:0000256" key="2">
    <source>
        <dbReference type="ARBA" id="ARBA00026247"/>
    </source>
</evidence>
<name>A0AA40K2V0_9PEZI</name>
<dbReference type="Pfam" id="PF02136">
    <property type="entry name" value="NTF2"/>
    <property type="match status" value="1"/>
</dbReference>
<dbReference type="GO" id="GO:0005737">
    <property type="term" value="C:cytoplasm"/>
    <property type="evidence" value="ECO:0007669"/>
    <property type="project" value="UniProtKB-SubCell"/>
</dbReference>
<dbReference type="Gene3D" id="3.10.450.50">
    <property type="match status" value="1"/>
</dbReference>
<keyword evidence="7" id="KW-1185">Reference proteome</keyword>
<protein>
    <recommendedName>
        <fullName evidence="2 4">Nuclear transport factor 2</fullName>
        <shortName evidence="4">NTF-2</shortName>
    </recommendedName>
</protein>
<evidence type="ECO:0000313" key="6">
    <source>
        <dbReference type="EMBL" id="KAK0743790.1"/>
    </source>
</evidence>
<evidence type="ECO:0000256" key="3">
    <source>
        <dbReference type="ARBA" id="ARBA00053082"/>
    </source>
</evidence>
<dbReference type="Proteomes" id="UP001172155">
    <property type="component" value="Unassembled WGS sequence"/>
</dbReference>
<dbReference type="AlphaFoldDB" id="A0AA40K2V0"/>
<evidence type="ECO:0000256" key="1">
    <source>
        <dbReference type="ARBA" id="ARBA00022490"/>
    </source>
</evidence>
<reference evidence="6" key="1">
    <citation type="submission" date="2023-06" db="EMBL/GenBank/DDBJ databases">
        <title>Genome-scale phylogeny and comparative genomics of the fungal order Sordariales.</title>
        <authorList>
            <consortium name="Lawrence Berkeley National Laboratory"/>
            <person name="Hensen N."/>
            <person name="Bonometti L."/>
            <person name="Westerberg I."/>
            <person name="Brannstrom I.O."/>
            <person name="Guillou S."/>
            <person name="Cros-Aarteil S."/>
            <person name="Calhoun S."/>
            <person name="Haridas S."/>
            <person name="Kuo A."/>
            <person name="Mondo S."/>
            <person name="Pangilinan J."/>
            <person name="Riley R."/>
            <person name="LaButti K."/>
            <person name="Andreopoulos B."/>
            <person name="Lipzen A."/>
            <person name="Chen C."/>
            <person name="Yanf M."/>
            <person name="Daum C."/>
            <person name="Ng V."/>
            <person name="Clum A."/>
            <person name="Steindorff A."/>
            <person name="Ohm R."/>
            <person name="Martin F."/>
            <person name="Silar P."/>
            <person name="Natvig D."/>
            <person name="Lalanne C."/>
            <person name="Gautier V."/>
            <person name="Ament-velasquez S.L."/>
            <person name="Kruys A."/>
            <person name="Hutchinson M.I."/>
            <person name="Powell A.J."/>
            <person name="Barry K."/>
            <person name="Miller A.N."/>
            <person name="Grigoriev I.V."/>
            <person name="Debuchy R."/>
            <person name="Gladieux P."/>
            <person name="Thoren M.H."/>
            <person name="Johannesson H."/>
        </authorList>
    </citation>
    <scope>NUCLEOTIDE SEQUENCE</scope>
    <source>
        <strain evidence="6">SMH3187-1</strain>
    </source>
</reference>
<comment type="subcellular location">
    <subcellularLocation>
        <location evidence="4">Cytoplasm</location>
    </subcellularLocation>
    <subcellularLocation>
        <location evidence="4">Nucleus</location>
    </subcellularLocation>
</comment>
<comment type="function">
    <text evidence="4">Has a role in nuclear-cytoplasmic transport of proteins and mRNAs.</text>
</comment>
<proteinExistence type="predicted"/>
<dbReference type="EMBL" id="JAUKUD010000005">
    <property type="protein sequence ID" value="KAK0743790.1"/>
    <property type="molecule type" value="Genomic_DNA"/>
</dbReference>
<keyword evidence="4" id="KW-0813">Transport</keyword>
<sequence length="123" mass="13375">MADFQGIATQFVAHYYTTFDSDRKALASLYRNDSKMTFESDQLAGGGPITEKLANLPFQKVLHKYGGVDAQPTATGAIVILVTGQLVVDDSTAPLSYSQTFVLGQDATGGWYVQNDIFKLVVF</sequence>
<dbReference type="GO" id="GO:0006606">
    <property type="term" value="P:protein import into nucleus"/>
    <property type="evidence" value="ECO:0007669"/>
    <property type="project" value="UniProtKB-ARBA"/>
</dbReference>
<keyword evidence="4" id="KW-0539">Nucleus</keyword>
<evidence type="ECO:0000259" key="5">
    <source>
        <dbReference type="PROSITE" id="PS50177"/>
    </source>
</evidence>